<keyword evidence="2" id="KW-0456">Lyase</keyword>
<comment type="catalytic activity">
    <reaction evidence="4">
        <text>a 4-saturated-(3S)-3-hydroxyacyl-CoA = a (3E)-enoyl-CoA + H2O</text>
        <dbReference type="Rhea" id="RHEA:20724"/>
        <dbReference type="ChEBI" id="CHEBI:15377"/>
        <dbReference type="ChEBI" id="CHEBI:58521"/>
        <dbReference type="ChEBI" id="CHEBI:137480"/>
        <dbReference type="EC" id="4.2.1.17"/>
    </reaction>
</comment>
<dbReference type="CDD" id="cd06558">
    <property type="entry name" value="crotonase-like"/>
    <property type="match status" value="1"/>
</dbReference>
<dbReference type="GO" id="GO:0016853">
    <property type="term" value="F:isomerase activity"/>
    <property type="evidence" value="ECO:0007669"/>
    <property type="project" value="UniProtKB-KW"/>
</dbReference>
<dbReference type="GO" id="GO:0006635">
    <property type="term" value="P:fatty acid beta-oxidation"/>
    <property type="evidence" value="ECO:0007669"/>
    <property type="project" value="TreeGrafter"/>
</dbReference>
<dbReference type="Gene3D" id="3.90.226.10">
    <property type="entry name" value="2-enoyl-CoA Hydratase, Chain A, domain 1"/>
    <property type="match status" value="1"/>
</dbReference>
<dbReference type="RefSeq" id="WP_044568214.1">
    <property type="nucleotide sequence ID" value="NZ_BAABDR010000025.1"/>
</dbReference>
<keyword evidence="5" id="KW-0413">Isomerase</keyword>
<gene>
    <name evidence="6" type="ORF">J2Z30_003749</name>
    <name evidence="5" type="ORF">SIRAN1743</name>
</gene>
<evidence type="ECO:0000256" key="2">
    <source>
        <dbReference type="ARBA" id="ARBA00023239"/>
    </source>
</evidence>
<dbReference type="EMBL" id="JAGGLR010000009">
    <property type="protein sequence ID" value="MBP2062730.1"/>
    <property type="molecule type" value="Genomic_DNA"/>
</dbReference>
<evidence type="ECO:0000256" key="1">
    <source>
        <dbReference type="ARBA" id="ARBA00005254"/>
    </source>
</evidence>
<dbReference type="AlphaFoldDB" id="A0A060ZNX7"/>
<accession>A0A060ZNX7</accession>
<evidence type="ECO:0000313" key="5">
    <source>
        <dbReference type="EMBL" id="CDR04615.1"/>
    </source>
</evidence>
<dbReference type="GeneID" id="32470844"/>
<evidence type="ECO:0000313" key="7">
    <source>
        <dbReference type="Proteomes" id="UP000756710"/>
    </source>
</evidence>
<evidence type="ECO:0000256" key="3">
    <source>
        <dbReference type="ARBA" id="ARBA00023709"/>
    </source>
</evidence>
<evidence type="ECO:0000256" key="4">
    <source>
        <dbReference type="ARBA" id="ARBA00023717"/>
    </source>
</evidence>
<dbReference type="HOGENOM" id="CLU_009834_7_3_11"/>
<dbReference type="PANTHER" id="PTHR11941:SF54">
    <property type="entry name" value="ENOYL-COA HYDRATASE, MITOCHONDRIAL"/>
    <property type="match status" value="1"/>
</dbReference>
<evidence type="ECO:0000313" key="6">
    <source>
        <dbReference type="EMBL" id="MBP2062730.1"/>
    </source>
</evidence>
<keyword evidence="7" id="KW-1185">Reference proteome</keyword>
<dbReference type="InterPro" id="IPR001753">
    <property type="entry name" value="Enoyl-CoA_hydra/iso"/>
</dbReference>
<dbReference type="Pfam" id="PF00378">
    <property type="entry name" value="ECH_1"/>
    <property type="match status" value="1"/>
</dbReference>
<dbReference type="NCBIfam" id="NF004796">
    <property type="entry name" value="PRK06144.1"/>
    <property type="match status" value="1"/>
</dbReference>
<name>A0A060ZNX7_9ACTN</name>
<organism evidence="5">
    <name type="scientific">Streptomyces iranensis</name>
    <dbReference type="NCBI Taxonomy" id="576784"/>
    <lineage>
        <taxon>Bacteria</taxon>
        <taxon>Bacillati</taxon>
        <taxon>Actinomycetota</taxon>
        <taxon>Actinomycetes</taxon>
        <taxon>Kitasatosporales</taxon>
        <taxon>Streptomycetaceae</taxon>
        <taxon>Streptomyces</taxon>
        <taxon>Streptomyces violaceusniger group</taxon>
    </lineage>
</organism>
<dbReference type="Gene3D" id="1.10.12.10">
    <property type="entry name" value="Lyase 2-enoyl-coa Hydratase, Chain A, domain 2"/>
    <property type="match status" value="1"/>
</dbReference>
<comment type="catalytic activity">
    <reaction evidence="3">
        <text>a (3S)-3-hydroxyacyl-CoA = a (2E)-enoyl-CoA + H2O</text>
        <dbReference type="Rhea" id="RHEA:16105"/>
        <dbReference type="ChEBI" id="CHEBI:15377"/>
        <dbReference type="ChEBI" id="CHEBI:57318"/>
        <dbReference type="ChEBI" id="CHEBI:58856"/>
        <dbReference type="EC" id="4.2.1.17"/>
    </reaction>
</comment>
<protein>
    <submittedName>
        <fullName evidence="6">Enoyl-CoA hydratase/carnithine racemase</fullName>
    </submittedName>
    <submittedName>
        <fullName evidence="5">Enoyl-CoA hydratase/isomerase</fullName>
    </submittedName>
</protein>
<reference evidence="5" key="1">
    <citation type="submission" date="2014-05" db="EMBL/GenBank/DDBJ databases">
        <authorList>
            <person name="Horn Fabian"/>
        </authorList>
    </citation>
    <scope>NUCLEOTIDE SEQUENCE</scope>
</reference>
<proteinExistence type="inferred from homology"/>
<dbReference type="PANTHER" id="PTHR11941">
    <property type="entry name" value="ENOYL-COA HYDRATASE-RELATED"/>
    <property type="match status" value="1"/>
</dbReference>
<dbReference type="InterPro" id="IPR014748">
    <property type="entry name" value="Enoyl-CoA_hydra_C"/>
</dbReference>
<dbReference type="GO" id="GO:0004300">
    <property type="term" value="F:enoyl-CoA hydratase activity"/>
    <property type="evidence" value="ECO:0007669"/>
    <property type="project" value="UniProtKB-EC"/>
</dbReference>
<dbReference type="EMBL" id="LK022848">
    <property type="protein sequence ID" value="CDR04615.1"/>
    <property type="molecule type" value="Genomic_DNA"/>
</dbReference>
<reference evidence="6 7" key="2">
    <citation type="submission" date="2021-03" db="EMBL/GenBank/DDBJ databases">
        <title>Genomic Encyclopedia of Type Strains, Phase IV (KMG-IV): sequencing the most valuable type-strain genomes for metagenomic binning, comparative biology and taxonomic classification.</title>
        <authorList>
            <person name="Goeker M."/>
        </authorList>
    </citation>
    <scope>NUCLEOTIDE SEQUENCE [LARGE SCALE GENOMIC DNA]</scope>
    <source>
        <strain evidence="6 7">DSM 41954</strain>
    </source>
</reference>
<comment type="similarity">
    <text evidence="1">Belongs to the enoyl-CoA hydratase/isomerase family.</text>
</comment>
<dbReference type="InterPro" id="IPR029045">
    <property type="entry name" value="ClpP/crotonase-like_dom_sf"/>
</dbReference>
<dbReference type="SUPFAM" id="SSF52096">
    <property type="entry name" value="ClpP/crotonase"/>
    <property type="match status" value="1"/>
</dbReference>
<dbReference type="Proteomes" id="UP000756710">
    <property type="component" value="Unassembled WGS sequence"/>
</dbReference>
<sequence length="263" mass="27856">MTGHSEPHVRWERDGTHTACLTFSHPRLRNALTLSMYDELEKACDEIDAADGVRVTVVRGAGEAAFAAGTDIREFTSFTSGADGIAYEHRVGRAVDRLAALRMPTIAIVRGPAVGAGTILAASCDIVLATPDATFGAPIGRTLGNCLAPAALARLYTGFGRSRTLQALYTAQLITAAQAHETGFVSEIVPPEALEERAAELSSRIAGCAPLTLAALKEADRRVLATTVPAHADDLYATCYGSRDFAEGVTAFLTKRAPVWEGR</sequence>